<comment type="similarity">
    <text evidence="1">Belongs to the Fur family.</text>
</comment>
<organism evidence="10 11">
    <name type="scientific">Salinarimonas ramus</name>
    <dbReference type="NCBI Taxonomy" id="690164"/>
    <lineage>
        <taxon>Bacteria</taxon>
        <taxon>Pseudomonadati</taxon>
        <taxon>Pseudomonadota</taxon>
        <taxon>Alphaproteobacteria</taxon>
        <taxon>Hyphomicrobiales</taxon>
        <taxon>Salinarimonadaceae</taxon>
        <taxon>Salinarimonas</taxon>
    </lineage>
</organism>
<feature type="binding site" evidence="7">
    <location>
        <position position="176"/>
    </location>
    <ligand>
        <name>Zn(2+)</name>
        <dbReference type="ChEBI" id="CHEBI:29105"/>
    </ligand>
</feature>
<dbReference type="InterPro" id="IPR036388">
    <property type="entry name" value="WH-like_DNA-bd_sf"/>
</dbReference>
<feature type="region of interest" description="Disordered" evidence="9">
    <location>
        <begin position="1"/>
        <end position="21"/>
    </location>
</feature>
<dbReference type="GO" id="GO:0008270">
    <property type="term" value="F:zinc ion binding"/>
    <property type="evidence" value="ECO:0007669"/>
    <property type="project" value="TreeGrafter"/>
</dbReference>
<keyword evidence="2" id="KW-0678">Repressor</keyword>
<feature type="binding site" evidence="7">
    <location>
        <position position="179"/>
    </location>
    <ligand>
        <name>Zn(2+)</name>
        <dbReference type="ChEBI" id="CHEBI:29105"/>
    </ligand>
</feature>
<keyword evidence="4" id="KW-0805">Transcription regulation</keyword>
<evidence type="ECO:0000256" key="6">
    <source>
        <dbReference type="ARBA" id="ARBA00023163"/>
    </source>
</evidence>
<sequence length="181" mass="19283">MAHDHSHHDHPHDHDASCAHAHARAAALPEALATAQAACAERGVRLTPIRRTVLEALLESHAPLGAYEILDALNAKDADDKPGESKSGRGLAPIAIYRALDFLIEQGFVHKLESRNAFTACPHAHAPHDLVAFLICDACGGVDEVSPAPLAQAVTRMLAQEGFAPRRQVLEITGTCAHCHG</sequence>
<dbReference type="GO" id="GO:0000976">
    <property type="term" value="F:transcription cis-regulatory region binding"/>
    <property type="evidence" value="ECO:0007669"/>
    <property type="project" value="TreeGrafter"/>
</dbReference>
<dbReference type="Gene3D" id="3.30.1490.190">
    <property type="match status" value="1"/>
</dbReference>
<evidence type="ECO:0000256" key="9">
    <source>
        <dbReference type="SAM" id="MobiDB-lite"/>
    </source>
</evidence>
<accession>A0A917QAP9</accession>
<evidence type="ECO:0000256" key="1">
    <source>
        <dbReference type="ARBA" id="ARBA00007957"/>
    </source>
</evidence>
<evidence type="ECO:0000256" key="7">
    <source>
        <dbReference type="PIRSR" id="PIRSR602481-1"/>
    </source>
</evidence>
<comment type="cofactor">
    <cofactor evidence="7">
        <name>Zn(2+)</name>
        <dbReference type="ChEBI" id="CHEBI:29105"/>
    </cofactor>
    <text evidence="7">Binds 1 zinc ion per subunit.</text>
</comment>
<dbReference type="GO" id="GO:0005829">
    <property type="term" value="C:cytosol"/>
    <property type="evidence" value="ECO:0007669"/>
    <property type="project" value="TreeGrafter"/>
</dbReference>
<dbReference type="Gene3D" id="1.10.10.10">
    <property type="entry name" value="Winged helix-like DNA-binding domain superfamily/Winged helix DNA-binding domain"/>
    <property type="match status" value="1"/>
</dbReference>
<evidence type="ECO:0000256" key="5">
    <source>
        <dbReference type="ARBA" id="ARBA00023125"/>
    </source>
</evidence>
<keyword evidence="7" id="KW-0479">Metal-binding</keyword>
<dbReference type="EMBL" id="BMMF01000007">
    <property type="protein sequence ID" value="GGK38757.1"/>
    <property type="molecule type" value="Genomic_DNA"/>
</dbReference>
<evidence type="ECO:0000256" key="3">
    <source>
        <dbReference type="ARBA" id="ARBA00022833"/>
    </source>
</evidence>
<dbReference type="RefSeq" id="WP_188913783.1">
    <property type="nucleotide sequence ID" value="NZ_BMMF01000007.1"/>
</dbReference>
<evidence type="ECO:0000313" key="10">
    <source>
        <dbReference type="EMBL" id="GGK38757.1"/>
    </source>
</evidence>
<evidence type="ECO:0000256" key="2">
    <source>
        <dbReference type="ARBA" id="ARBA00022491"/>
    </source>
</evidence>
<feature type="binding site" evidence="7">
    <location>
        <position position="136"/>
    </location>
    <ligand>
        <name>Zn(2+)</name>
        <dbReference type="ChEBI" id="CHEBI:29105"/>
    </ligand>
</feature>
<dbReference type="AlphaFoldDB" id="A0A917QAP9"/>
<dbReference type="InterPro" id="IPR036390">
    <property type="entry name" value="WH_DNA-bd_sf"/>
</dbReference>
<dbReference type="PANTHER" id="PTHR33202">
    <property type="entry name" value="ZINC UPTAKE REGULATION PROTEIN"/>
    <property type="match status" value="1"/>
</dbReference>
<dbReference type="Pfam" id="PF01475">
    <property type="entry name" value="FUR"/>
    <property type="match status" value="1"/>
</dbReference>
<comment type="cofactor">
    <cofactor evidence="8">
        <name>Mn(2+)</name>
        <dbReference type="ChEBI" id="CHEBI:29035"/>
    </cofactor>
    <cofactor evidence="8">
        <name>Fe(2+)</name>
        <dbReference type="ChEBI" id="CHEBI:29033"/>
    </cofactor>
    <text evidence="8">Binds 1 Mn(2+) or Fe(2+) ion per subunit.</text>
</comment>
<keyword evidence="8" id="KW-0408">Iron</keyword>
<feature type="compositionally biased region" description="Basic and acidic residues" evidence="9">
    <location>
        <begin position="1"/>
        <end position="17"/>
    </location>
</feature>
<proteinExistence type="inferred from homology"/>
<keyword evidence="11" id="KW-1185">Reference proteome</keyword>
<dbReference type="PANTHER" id="PTHR33202:SF6">
    <property type="entry name" value="ZINC UPTAKE REGULATION PROTEIN"/>
    <property type="match status" value="1"/>
</dbReference>
<dbReference type="GO" id="GO:0003700">
    <property type="term" value="F:DNA-binding transcription factor activity"/>
    <property type="evidence" value="ECO:0007669"/>
    <property type="project" value="InterPro"/>
</dbReference>
<name>A0A917QAP9_9HYPH</name>
<dbReference type="SUPFAM" id="SSF46785">
    <property type="entry name" value="Winged helix' DNA-binding domain"/>
    <property type="match status" value="1"/>
</dbReference>
<evidence type="ECO:0000256" key="8">
    <source>
        <dbReference type="PIRSR" id="PIRSR602481-2"/>
    </source>
</evidence>
<evidence type="ECO:0000256" key="4">
    <source>
        <dbReference type="ARBA" id="ARBA00023015"/>
    </source>
</evidence>
<protein>
    <submittedName>
        <fullName evidence="10">Transcriptional repressor</fullName>
    </submittedName>
</protein>
<dbReference type="InterPro" id="IPR002481">
    <property type="entry name" value="FUR"/>
</dbReference>
<dbReference type="GO" id="GO:0045892">
    <property type="term" value="P:negative regulation of DNA-templated transcription"/>
    <property type="evidence" value="ECO:0007669"/>
    <property type="project" value="TreeGrafter"/>
</dbReference>
<evidence type="ECO:0000313" key="11">
    <source>
        <dbReference type="Proteomes" id="UP000600449"/>
    </source>
</evidence>
<keyword evidence="6" id="KW-0804">Transcription</keyword>
<keyword evidence="3 7" id="KW-0862">Zinc</keyword>
<feature type="binding site" evidence="7">
    <location>
        <position position="139"/>
    </location>
    <ligand>
        <name>Zn(2+)</name>
        <dbReference type="ChEBI" id="CHEBI:29105"/>
    </ligand>
</feature>
<dbReference type="GO" id="GO:1900376">
    <property type="term" value="P:regulation of secondary metabolite biosynthetic process"/>
    <property type="evidence" value="ECO:0007669"/>
    <property type="project" value="TreeGrafter"/>
</dbReference>
<feature type="binding site" evidence="8">
    <location>
        <position position="125"/>
    </location>
    <ligand>
        <name>Fe cation</name>
        <dbReference type="ChEBI" id="CHEBI:24875"/>
    </ligand>
</feature>
<comment type="caution">
    <text evidence="10">The sequence shown here is derived from an EMBL/GenBank/DDBJ whole genome shotgun (WGS) entry which is preliminary data.</text>
</comment>
<dbReference type="InterPro" id="IPR043135">
    <property type="entry name" value="Fur_C"/>
</dbReference>
<gene>
    <name evidence="10" type="ORF">GCM10011322_27280</name>
</gene>
<dbReference type="Proteomes" id="UP000600449">
    <property type="component" value="Unassembled WGS sequence"/>
</dbReference>
<keyword evidence="5" id="KW-0238">DNA-binding</keyword>
<reference evidence="10 11" key="1">
    <citation type="journal article" date="2014" name="Int. J. Syst. Evol. Microbiol.">
        <title>Complete genome sequence of Corynebacterium casei LMG S-19264T (=DSM 44701T), isolated from a smear-ripened cheese.</title>
        <authorList>
            <consortium name="US DOE Joint Genome Institute (JGI-PGF)"/>
            <person name="Walter F."/>
            <person name="Albersmeier A."/>
            <person name="Kalinowski J."/>
            <person name="Ruckert C."/>
        </authorList>
    </citation>
    <scope>NUCLEOTIDE SEQUENCE [LARGE SCALE GENOMIC DNA]</scope>
    <source>
        <strain evidence="10 11">CGMCC 1.9161</strain>
    </source>
</reference>